<dbReference type="PANTHER" id="PTHR24223:SF456">
    <property type="entry name" value="MULTIDRUG RESISTANCE-ASSOCIATED PROTEIN LETHAL(2)03659"/>
    <property type="match status" value="1"/>
</dbReference>
<gene>
    <name evidence="14" type="ORF">N7468_000456</name>
</gene>
<keyword evidence="9 11" id="KW-0472">Membrane</keyword>
<evidence type="ECO:0000256" key="1">
    <source>
        <dbReference type="ARBA" id="ARBA00004141"/>
    </source>
</evidence>
<feature type="region of interest" description="Disordered" evidence="10">
    <location>
        <begin position="842"/>
        <end position="866"/>
    </location>
</feature>
<dbReference type="InterPro" id="IPR003593">
    <property type="entry name" value="AAA+_ATPase"/>
</dbReference>
<feature type="domain" description="ABC transporter" evidence="12">
    <location>
        <begin position="591"/>
        <end position="840"/>
    </location>
</feature>
<feature type="transmembrane region" description="Helical" evidence="11">
    <location>
        <begin position="130"/>
        <end position="153"/>
    </location>
</feature>
<feature type="domain" description="ABC transporter" evidence="12">
    <location>
        <begin position="1214"/>
        <end position="1452"/>
    </location>
</feature>
<reference evidence="14" key="1">
    <citation type="submission" date="2022-11" db="EMBL/GenBank/DDBJ databases">
        <authorList>
            <person name="Petersen C."/>
        </authorList>
    </citation>
    <scope>NUCLEOTIDE SEQUENCE</scope>
    <source>
        <strain evidence="14">IBT 19713</strain>
    </source>
</reference>
<dbReference type="CDD" id="cd03244">
    <property type="entry name" value="ABCC_MRP_domain2"/>
    <property type="match status" value="1"/>
</dbReference>
<feature type="transmembrane region" description="Helical" evidence="11">
    <location>
        <begin position="532"/>
        <end position="558"/>
    </location>
</feature>
<comment type="similarity">
    <text evidence="2">Belongs to the ABC transporter superfamily. ABCC family. Conjugate transporter (TC 3.A.1.208) subfamily.</text>
</comment>
<dbReference type="Pfam" id="PF00664">
    <property type="entry name" value="ABC_membrane"/>
    <property type="match status" value="2"/>
</dbReference>
<reference evidence="14" key="2">
    <citation type="journal article" date="2023" name="IMA Fungus">
        <title>Comparative genomic study of the Penicillium genus elucidates a diverse pangenome and 15 lateral gene transfer events.</title>
        <authorList>
            <person name="Petersen C."/>
            <person name="Sorensen T."/>
            <person name="Nielsen M.R."/>
            <person name="Sondergaard T.E."/>
            <person name="Sorensen J.L."/>
            <person name="Fitzpatrick D.A."/>
            <person name="Frisvad J.C."/>
            <person name="Nielsen K.L."/>
        </authorList>
    </citation>
    <scope>NUCLEOTIDE SEQUENCE</scope>
    <source>
        <strain evidence="14">IBT 19713</strain>
    </source>
</reference>
<feature type="transmembrane region" description="Helical" evidence="11">
    <location>
        <begin position="69"/>
        <end position="93"/>
    </location>
</feature>
<dbReference type="PROSITE" id="PS00211">
    <property type="entry name" value="ABC_TRANSPORTER_1"/>
    <property type="match status" value="2"/>
</dbReference>
<dbReference type="InterPro" id="IPR017871">
    <property type="entry name" value="ABC_transporter-like_CS"/>
</dbReference>
<accession>A0A9W9TZC9</accession>
<feature type="transmembrane region" description="Helical" evidence="11">
    <location>
        <begin position="304"/>
        <end position="326"/>
    </location>
</feature>
<feature type="domain" description="ABC transmembrane type-1" evidence="13">
    <location>
        <begin position="955"/>
        <end position="1180"/>
    </location>
</feature>
<keyword evidence="4 11" id="KW-0812">Transmembrane</keyword>
<evidence type="ECO:0000256" key="6">
    <source>
        <dbReference type="ARBA" id="ARBA00022741"/>
    </source>
</evidence>
<proteinExistence type="inferred from homology"/>
<dbReference type="EMBL" id="JAPQKS010000001">
    <property type="protein sequence ID" value="KAJ5249005.1"/>
    <property type="molecule type" value="Genomic_DNA"/>
</dbReference>
<dbReference type="InterPro" id="IPR050173">
    <property type="entry name" value="ABC_transporter_C-like"/>
</dbReference>
<dbReference type="InterPro" id="IPR027417">
    <property type="entry name" value="P-loop_NTPase"/>
</dbReference>
<dbReference type="GO" id="GO:0005524">
    <property type="term" value="F:ATP binding"/>
    <property type="evidence" value="ECO:0007669"/>
    <property type="project" value="UniProtKB-KW"/>
</dbReference>
<feature type="compositionally biased region" description="Basic and acidic residues" evidence="10">
    <location>
        <begin position="354"/>
        <end position="366"/>
    </location>
</feature>
<evidence type="ECO:0000256" key="3">
    <source>
        <dbReference type="ARBA" id="ARBA00022448"/>
    </source>
</evidence>
<comment type="subcellular location">
    <subcellularLocation>
        <location evidence="1">Membrane</location>
        <topology evidence="1">Multi-pass membrane protein</topology>
    </subcellularLocation>
</comment>
<dbReference type="Proteomes" id="UP001150941">
    <property type="component" value="Unassembled WGS sequence"/>
</dbReference>
<dbReference type="InterPro" id="IPR003439">
    <property type="entry name" value="ABC_transporter-like_ATP-bd"/>
</dbReference>
<dbReference type="GO" id="GO:0140359">
    <property type="term" value="F:ABC-type transporter activity"/>
    <property type="evidence" value="ECO:0007669"/>
    <property type="project" value="InterPro"/>
</dbReference>
<dbReference type="GeneID" id="83197056"/>
<comment type="caution">
    <text evidence="14">The sequence shown here is derived from an EMBL/GenBank/DDBJ whole genome shotgun (WGS) entry which is preliminary data.</text>
</comment>
<dbReference type="SUPFAM" id="SSF90123">
    <property type="entry name" value="ABC transporter transmembrane region"/>
    <property type="match status" value="2"/>
</dbReference>
<dbReference type="Gene3D" id="1.20.1560.10">
    <property type="entry name" value="ABC transporter type 1, transmembrane domain"/>
    <property type="match status" value="2"/>
</dbReference>
<dbReference type="InterPro" id="IPR011527">
    <property type="entry name" value="ABC1_TM_dom"/>
</dbReference>
<keyword evidence="8 11" id="KW-1133">Transmembrane helix</keyword>
<dbReference type="OrthoDB" id="6500128at2759"/>
<dbReference type="FunFam" id="3.40.50.300:FF:000610">
    <property type="entry name" value="Multidrug resistance-associated ABC transporter"/>
    <property type="match status" value="1"/>
</dbReference>
<protein>
    <submittedName>
        <fullName evidence="14">ABC transporter</fullName>
    </submittedName>
</protein>
<feature type="region of interest" description="Disordered" evidence="10">
    <location>
        <begin position="354"/>
        <end position="373"/>
    </location>
</feature>
<name>A0A9W9TZC9_9EURO</name>
<evidence type="ECO:0000256" key="7">
    <source>
        <dbReference type="ARBA" id="ARBA00022840"/>
    </source>
</evidence>
<evidence type="ECO:0000256" key="4">
    <source>
        <dbReference type="ARBA" id="ARBA00022692"/>
    </source>
</evidence>
<feature type="domain" description="ABC transmembrane type-1" evidence="13">
    <location>
        <begin position="268"/>
        <end position="563"/>
    </location>
</feature>
<feature type="transmembrane region" description="Helical" evidence="11">
    <location>
        <begin position="1041"/>
        <end position="1062"/>
    </location>
</feature>
<feature type="transmembrane region" description="Helical" evidence="11">
    <location>
        <begin position="928"/>
        <end position="946"/>
    </location>
</feature>
<keyword evidence="3" id="KW-0813">Transport</keyword>
<evidence type="ECO:0000259" key="12">
    <source>
        <dbReference type="PROSITE" id="PS50893"/>
    </source>
</evidence>
<feature type="transmembrane region" description="Helical" evidence="11">
    <location>
        <begin position="958"/>
        <end position="979"/>
    </location>
</feature>
<evidence type="ECO:0000256" key="2">
    <source>
        <dbReference type="ARBA" id="ARBA00009726"/>
    </source>
</evidence>
<organism evidence="14 15">
    <name type="scientific">Penicillium chermesinum</name>
    <dbReference type="NCBI Taxonomy" id="63820"/>
    <lineage>
        <taxon>Eukaryota</taxon>
        <taxon>Fungi</taxon>
        <taxon>Dikarya</taxon>
        <taxon>Ascomycota</taxon>
        <taxon>Pezizomycotina</taxon>
        <taxon>Eurotiomycetes</taxon>
        <taxon>Eurotiomycetidae</taxon>
        <taxon>Eurotiales</taxon>
        <taxon>Aspergillaceae</taxon>
        <taxon>Penicillium</taxon>
    </lineage>
</organism>
<feature type="transmembrane region" description="Helical" evidence="11">
    <location>
        <begin position="424"/>
        <end position="441"/>
    </location>
</feature>
<dbReference type="SUPFAM" id="SSF52540">
    <property type="entry name" value="P-loop containing nucleoside triphosphate hydrolases"/>
    <property type="match status" value="2"/>
</dbReference>
<evidence type="ECO:0000256" key="5">
    <source>
        <dbReference type="ARBA" id="ARBA00022737"/>
    </source>
</evidence>
<dbReference type="GO" id="GO:0005737">
    <property type="term" value="C:cytoplasm"/>
    <property type="evidence" value="ECO:0007669"/>
    <property type="project" value="UniProtKB-ARBA"/>
</dbReference>
<feature type="transmembrane region" description="Helical" evidence="11">
    <location>
        <begin position="894"/>
        <end position="916"/>
    </location>
</feature>
<dbReference type="CDD" id="cd18596">
    <property type="entry name" value="ABC_6TM_VMR1_D1_like"/>
    <property type="match status" value="1"/>
</dbReference>
<evidence type="ECO:0000256" key="9">
    <source>
        <dbReference type="ARBA" id="ARBA00023136"/>
    </source>
</evidence>
<dbReference type="PANTHER" id="PTHR24223">
    <property type="entry name" value="ATP-BINDING CASSETTE SUB-FAMILY C"/>
    <property type="match status" value="1"/>
</dbReference>
<feature type="transmembrane region" description="Helical" evidence="11">
    <location>
        <begin position="99"/>
        <end position="118"/>
    </location>
</feature>
<evidence type="ECO:0000256" key="8">
    <source>
        <dbReference type="ARBA" id="ARBA00022989"/>
    </source>
</evidence>
<dbReference type="GO" id="GO:0016887">
    <property type="term" value="F:ATP hydrolysis activity"/>
    <property type="evidence" value="ECO:0007669"/>
    <property type="project" value="InterPro"/>
</dbReference>
<keyword evidence="6" id="KW-0547">Nucleotide-binding</keyword>
<feature type="transmembrane region" description="Helical" evidence="11">
    <location>
        <begin position="504"/>
        <end position="526"/>
    </location>
</feature>
<dbReference type="Gene3D" id="3.40.50.300">
    <property type="entry name" value="P-loop containing nucleotide triphosphate hydrolases"/>
    <property type="match status" value="2"/>
</dbReference>
<dbReference type="PROSITE" id="PS50893">
    <property type="entry name" value="ABC_TRANSPORTER_2"/>
    <property type="match status" value="2"/>
</dbReference>
<dbReference type="PROSITE" id="PS50929">
    <property type="entry name" value="ABC_TM1F"/>
    <property type="match status" value="2"/>
</dbReference>
<evidence type="ECO:0000256" key="11">
    <source>
        <dbReference type="SAM" id="Phobius"/>
    </source>
</evidence>
<feature type="transmembrane region" description="Helical" evidence="11">
    <location>
        <begin position="159"/>
        <end position="181"/>
    </location>
</feature>
<feature type="transmembrane region" description="Helical" evidence="11">
    <location>
        <begin position="1125"/>
        <end position="1145"/>
    </location>
</feature>
<evidence type="ECO:0000313" key="14">
    <source>
        <dbReference type="EMBL" id="KAJ5249005.1"/>
    </source>
</evidence>
<keyword evidence="5" id="KW-0677">Repeat</keyword>
<dbReference type="InterPro" id="IPR036640">
    <property type="entry name" value="ABC1_TM_sf"/>
</dbReference>
<dbReference type="FunFam" id="1.20.1560.10:FF:000013">
    <property type="entry name" value="ABC transporter C family member 2"/>
    <property type="match status" value="1"/>
</dbReference>
<evidence type="ECO:0000259" key="13">
    <source>
        <dbReference type="PROSITE" id="PS50929"/>
    </source>
</evidence>
<dbReference type="CDD" id="cd18604">
    <property type="entry name" value="ABC_6TM_VMR1_D2_like"/>
    <property type="match status" value="1"/>
</dbReference>
<evidence type="ECO:0000256" key="10">
    <source>
        <dbReference type="SAM" id="MobiDB-lite"/>
    </source>
</evidence>
<dbReference type="GO" id="GO:0016020">
    <property type="term" value="C:membrane"/>
    <property type="evidence" value="ECO:0007669"/>
    <property type="project" value="UniProtKB-SubCell"/>
</dbReference>
<dbReference type="CDD" id="cd03250">
    <property type="entry name" value="ABCC_MRP_domain1"/>
    <property type="match status" value="1"/>
</dbReference>
<evidence type="ECO:0000313" key="15">
    <source>
        <dbReference type="Proteomes" id="UP001150941"/>
    </source>
</evidence>
<dbReference type="SMART" id="SM00382">
    <property type="entry name" value="AAA"/>
    <property type="match status" value="2"/>
</dbReference>
<sequence>MGTHFDADGIVSKGLSAIGAALVGLSNVPVVWSNCRRPSSKVHDGYSDEDGEATAESIKGLGGKWSLRFIAVLSLVGFGCSLATSVLSTLGFGKEELPLYWTQFAGWNIATVQSIILLKETAVLRRFDLAHCGFWTSLGVFVFALPRLTTYYLQNERTFFALTLTSATAGMLRGLCCLSIPRRPDVYRKGRLVDQELSSSLWSRLTLGYTTPFLRFSGKRQGTMATEEFPELPNKARAERLHNLIEETRSQGMSLFQAICKAHKGAVILQVILALATAISSFGPHAALYGILKTLEDATLGSPGVWAAVLGVSLCVFSTFTSWVWWITYSKLAVPIASELQALLYDKTMRRKDIQQPKNSDEDNGKEGSGPVQQGQQEVINLVTVDTRRISDYASYNHLIPSSVAQFILACVCLLFLIGWKSLLAGLAAVFLMSPINIWIAQEYRSFQVTMMKAKDHRTSLVHEVVQNIRQIKFSATASAWEDRVLEARKHELRFLLQACFRETGFVAVWTLTPLLLSAVSLSVYALQYGGLSASVAFTSISIFGSLEVALAALPHLFATALEAKMSVDRIDEYMQTPDKKETERSPSSNIMFQDATISWPCDEESDPAGFFLSNLNLMFPSKGLAVISGRTGSGKSLLLSAILGESDVPLGSVKVPSSDSSQWRIPPTGDNDWIVDDAIAYVPQEPWTENGTIRSNILFGLPLNWERYQEVLFATGLGRDLEILSDGDKTDIGANGVNLSGGQRARVSLARALYSRAGILIMDDIFSALDADTSRHVYENGLTGILAKGRTRVLATHHIGLCLPKADYCVVLEGGSMSFVGSADQLKKKTGLYDILQVENGDESSKHSRPTTTAEQQIDEPATRKFSPDEERAIGSVSIQIYKRLLTGKNSRLLWALGFTVAILYTSSVFARGWWLHIWTGTSQVHFAHYTSYSSAVVSLAAQRFRELDAPDDLAKYISVYVGISLGAAIMATLQYFLSSVLAAPLRWVDTVPLGRLLNRFTADVYIVDYVLGTHISELVQSTLQIVGVMVASTSVSPSILVLAAVLLAVSLRLAVLYLAAARELKRLESISRSPILDHFISSLAGLHTIRAFDQAREYVQAMFTRIDAYANVSRHLWLFNWWLQLRIGVLGAIFSTVTAAMVVKFGVSASLAGFAISFVLQYNTAVSNMVRIYASFEMEMNAAERVIDYASIETEPQGGLEPPAAWPTKGQVEVENLTVSYAPELPPALKGISFSIENNQRVGVVGRTGSGKSTLALALFRLMEPSEGRVLIDGLDTSTIKLDALRRRGLAIVPQHPTLFAGTVRTNLDPFGWYSETQLTVVLERVHLCKPSKGNSASFLNLPVSEGGANFSQGQRQLLCLARAILQQAKVMIMDEATSAVDMETDGLIQQTIRSEFGRSMSSFLVIAHRLSTIADFDKILVLSEGRVVEFGPPEDLIKIEGGEFRELVNQSGERGVLEEIISRRSR</sequence>
<keyword evidence="15" id="KW-1185">Reference proteome</keyword>
<dbReference type="Pfam" id="PF00005">
    <property type="entry name" value="ABC_tran"/>
    <property type="match status" value="2"/>
</dbReference>
<keyword evidence="7" id="KW-0067">ATP-binding</keyword>
<feature type="transmembrane region" description="Helical" evidence="11">
    <location>
        <begin position="398"/>
        <end position="418"/>
    </location>
</feature>
<feature type="transmembrane region" description="Helical" evidence="11">
    <location>
        <begin position="267"/>
        <end position="292"/>
    </location>
</feature>
<dbReference type="RefSeq" id="XP_058335784.1">
    <property type="nucleotide sequence ID" value="XM_058469753.1"/>
</dbReference>